<evidence type="ECO:0008006" key="3">
    <source>
        <dbReference type="Google" id="ProtNLM"/>
    </source>
</evidence>
<sequence length="492" mass="56282">MRISSSFGLGKNPKRDASAGMTAFMTILRDPSLTAHLLEVIFDRGLERHSLSRLARTCRVLKEPSLSVLWRHLDSLKPLVNLFPNVIQRTFRGRDSMRPKDWSRILPYSSRVHSLNFTDHLISSYFWSFLERCHGGPEYILPNLMSLTWRSMSDESLSHFQLFLGPRLETFSLPYQDHYPSTEWIDKILPQIAAHRCLTTISLPLSDYTWSLEPAGSPSDVIWEKVVIDGPSRYLQDLLQNGPFIRWISALPRLHTFVWNVGSLSVIVETLRSVGDLDTTLGFSILPACNGDGGYSTGSILPTQDPKLDSDKTKQVKSVLHNCGDPQIFAQLTHLELSIKDVEYFGTFLMQLRNPLRKLSLKTTDALFRYQWDDVCLAICEHSGDTLETLEIRHKSIMRYRGGDAHIDLTLLAPLPRLRHLTIDFPYLRPVFDDEDVVDIAFTLPQLAELSLCPVVRFPQQDATPRRLIWNYASRDCHQGSVRYEEVFPAEQ</sequence>
<dbReference type="InParanoid" id="A0A401GI71"/>
<dbReference type="EMBL" id="BFAD01000004">
    <property type="protein sequence ID" value="GBE81877.1"/>
    <property type="molecule type" value="Genomic_DNA"/>
</dbReference>
<dbReference type="Gene3D" id="3.80.10.10">
    <property type="entry name" value="Ribonuclease Inhibitor"/>
    <property type="match status" value="1"/>
</dbReference>
<evidence type="ECO:0000313" key="2">
    <source>
        <dbReference type="Proteomes" id="UP000287166"/>
    </source>
</evidence>
<protein>
    <recommendedName>
        <fullName evidence="3">F-box domain-containing protein</fullName>
    </recommendedName>
</protein>
<dbReference type="GeneID" id="38778794"/>
<dbReference type="OrthoDB" id="2804406at2759"/>
<gene>
    <name evidence="1" type="ORF">SCP_0402510</name>
</gene>
<dbReference type="RefSeq" id="XP_027612790.1">
    <property type="nucleotide sequence ID" value="XM_027756989.1"/>
</dbReference>
<organism evidence="1 2">
    <name type="scientific">Sparassis crispa</name>
    <dbReference type="NCBI Taxonomy" id="139825"/>
    <lineage>
        <taxon>Eukaryota</taxon>
        <taxon>Fungi</taxon>
        <taxon>Dikarya</taxon>
        <taxon>Basidiomycota</taxon>
        <taxon>Agaricomycotina</taxon>
        <taxon>Agaricomycetes</taxon>
        <taxon>Polyporales</taxon>
        <taxon>Sparassidaceae</taxon>
        <taxon>Sparassis</taxon>
    </lineage>
</organism>
<name>A0A401GI71_9APHY</name>
<accession>A0A401GI71</accession>
<evidence type="ECO:0000313" key="1">
    <source>
        <dbReference type="EMBL" id="GBE81877.1"/>
    </source>
</evidence>
<reference evidence="1 2" key="1">
    <citation type="journal article" date="2018" name="Sci. Rep.">
        <title>Genome sequence of the cauliflower mushroom Sparassis crispa (Hanabiratake) and its association with beneficial usage.</title>
        <authorList>
            <person name="Kiyama R."/>
            <person name="Furutani Y."/>
            <person name="Kawaguchi K."/>
            <person name="Nakanishi T."/>
        </authorList>
    </citation>
    <scope>NUCLEOTIDE SEQUENCE [LARGE SCALE GENOMIC DNA]</scope>
</reference>
<dbReference type="Proteomes" id="UP000287166">
    <property type="component" value="Unassembled WGS sequence"/>
</dbReference>
<comment type="caution">
    <text evidence="1">The sequence shown here is derived from an EMBL/GenBank/DDBJ whole genome shotgun (WGS) entry which is preliminary data.</text>
</comment>
<proteinExistence type="predicted"/>
<keyword evidence="2" id="KW-1185">Reference proteome</keyword>
<dbReference type="AlphaFoldDB" id="A0A401GI71"/>
<dbReference type="InterPro" id="IPR032675">
    <property type="entry name" value="LRR_dom_sf"/>
</dbReference>
<dbReference type="STRING" id="139825.A0A401GI71"/>